<reference evidence="2 3" key="1">
    <citation type="submission" date="2018-03" db="EMBL/GenBank/DDBJ databases">
        <title>Draft Genome Sequences of the Obligatory Marine Myxobacteria Enhygromyxa salina SWB005.</title>
        <authorList>
            <person name="Poehlein A."/>
            <person name="Moghaddam J.A."/>
            <person name="Harms H."/>
            <person name="Alanjari M."/>
            <person name="Koenig G.M."/>
            <person name="Daniel R."/>
            <person name="Schaeberle T.F."/>
        </authorList>
    </citation>
    <scope>NUCLEOTIDE SEQUENCE [LARGE SCALE GENOMIC DNA]</scope>
    <source>
        <strain evidence="2 3">SWB005</strain>
    </source>
</reference>
<comment type="caution">
    <text evidence="2">The sequence shown here is derived from an EMBL/GenBank/DDBJ whole genome shotgun (WGS) entry which is preliminary data.</text>
</comment>
<feature type="region of interest" description="Disordered" evidence="1">
    <location>
        <begin position="506"/>
        <end position="547"/>
    </location>
</feature>
<evidence type="ECO:0000313" key="2">
    <source>
        <dbReference type="EMBL" id="PRP91542.1"/>
    </source>
</evidence>
<dbReference type="SUPFAM" id="SSF48371">
    <property type="entry name" value="ARM repeat"/>
    <property type="match status" value="1"/>
</dbReference>
<accession>A0A2S9XFA7</accession>
<proteinExistence type="predicted"/>
<feature type="region of interest" description="Disordered" evidence="1">
    <location>
        <begin position="171"/>
        <end position="200"/>
    </location>
</feature>
<dbReference type="Gene3D" id="1.25.10.10">
    <property type="entry name" value="Leucine-rich Repeat Variant"/>
    <property type="match status" value="1"/>
</dbReference>
<dbReference type="EMBL" id="PVNK01000238">
    <property type="protein sequence ID" value="PRP91542.1"/>
    <property type="molecule type" value="Genomic_DNA"/>
</dbReference>
<name>A0A2S9XFA7_9BACT</name>
<keyword evidence="3" id="KW-1185">Reference proteome</keyword>
<organism evidence="2 3">
    <name type="scientific">Enhygromyxa salina</name>
    <dbReference type="NCBI Taxonomy" id="215803"/>
    <lineage>
        <taxon>Bacteria</taxon>
        <taxon>Pseudomonadati</taxon>
        <taxon>Myxococcota</taxon>
        <taxon>Polyangia</taxon>
        <taxon>Nannocystales</taxon>
        <taxon>Nannocystaceae</taxon>
        <taxon>Enhygromyxa</taxon>
    </lineage>
</organism>
<feature type="compositionally biased region" description="Basic and acidic residues" evidence="1">
    <location>
        <begin position="506"/>
        <end position="526"/>
    </location>
</feature>
<dbReference type="InterPro" id="IPR011989">
    <property type="entry name" value="ARM-like"/>
</dbReference>
<gene>
    <name evidence="2" type="ORF">ENSA5_54180</name>
</gene>
<sequence length="786" mass="85404">MSSQSPVITTFTLRMTGGYRAAVSRVFGASWAVEVTYACRCGVHYRATRWRWIDRDAMADEAERAHREGPLRGVCPSCGAPAASRVDWLELEPSRERALLVLGGQQRHALVEILRDHLDAVARRVAAGDHDSAQPWLLRPLWRFDDAAPGVAHVEAASEDTEDTARRQLPARAANEPQAPNTGVPKAVGASAWGSQGTAPEGEAPHTYLAVLLMEPSAAPDDDEELVTIGLDVDEAGHALWGQAALAVRPIHLRSHGYPLIGVRLVASYVGRMALIDGIVDVGSEQAGEVFASLSRRFRVQLILRGSSGTSPIRREVSAQALERNAALCLESARAALARSEYPREAFVAALEHLRETPISDRLRSAEHSLVAGAYRHLISPRETTVALDQLESASDKRNLAHLLEVDGLSVDEYEAIRRRVLLGSVEHGLCAPRRFWRRIIASGLAEDFDDYATKLAHARALADQDGDDLDTEQRAAAWARIAELCDLKQLEYPVELARKLGVEASDRPRRRGRSESSRQRAEANRSRSAAGEINARDTGVGSAASVRDQLRDPQLRLRVATASLANGGSAEAIEAVFEALEEFDEEELLAIMPSLAELGTQAVPGIHAKLDSPRQQVRQAAAILLGIARDGSSIVPLLRRLAREETRVWFDVARAIGALGTSALERLCALSRQSARGEQFPIEHRELIARVGRAMAEVVIAEGGPDSIARDAVEALSQSTETDISIAAGRALATLHDVSVAGAQIRGERSLPDATQLRGFARRAYEAILVPELDILDEEVEAEFL</sequence>
<evidence type="ECO:0000313" key="3">
    <source>
        <dbReference type="Proteomes" id="UP000237968"/>
    </source>
</evidence>
<dbReference type="InterPro" id="IPR016024">
    <property type="entry name" value="ARM-type_fold"/>
</dbReference>
<protein>
    <recommendedName>
        <fullName evidence="4">HEAT repeat protein</fullName>
    </recommendedName>
</protein>
<dbReference type="AlphaFoldDB" id="A0A2S9XFA7"/>
<evidence type="ECO:0008006" key="4">
    <source>
        <dbReference type="Google" id="ProtNLM"/>
    </source>
</evidence>
<dbReference type="Proteomes" id="UP000237968">
    <property type="component" value="Unassembled WGS sequence"/>
</dbReference>
<evidence type="ECO:0000256" key="1">
    <source>
        <dbReference type="SAM" id="MobiDB-lite"/>
    </source>
</evidence>